<dbReference type="SMART" id="SM00934">
    <property type="entry name" value="OMPdecase"/>
    <property type="match status" value="1"/>
</dbReference>
<name>A0A6J7M3U8_9ZZZZ</name>
<evidence type="ECO:0000313" key="11">
    <source>
        <dbReference type="EMBL" id="CAB4975406.1"/>
    </source>
</evidence>
<dbReference type="EMBL" id="CAFBMM010000016">
    <property type="protein sequence ID" value="CAB4901886.1"/>
    <property type="molecule type" value="Genomic_DNA"/>
</dbReference>
<keyword evidence="4" id="KW-0210">Decarboxylase</keyword>
<dbReference type="SUPFAM" id="SSF51366">
    <property type="entry name" value="Ribulose-phoshate binding barrel"/>
    <property type="match status" value="1"/>
</dbReference>
<dbReference type="UniPathway" id="UPA00070">
    <property type="reaction ID" value="UER00120"/>
</dbReference>
<dbReference type="InterPro" id="IPR001754">
    <property type="entry name" value="OMPdeCOase_dom"/>
</dbReference>
<evidence type="ECO:0000313" key="9">
    <source>
        <dbReference type="EMBL" id="CAB4734300.1"/>
    </source>
</evidence>
<dbReference type="InterPro" id="IPR013785">
    <property type="entry name" value="Aldolase_TIM"/>
</dbReference>
<feature type="domain" description="Orotidine 5'-phosphate decarboxylase" evidence="8">
    <location>
        <begin position="11"/>
        <end position="221"/>
    </location>
</feature>
<evidence type="ECO:0000256" key="2">
    <source>
        <dbReference type="ARBA" id="ARBA00012321"/>
    </source>
</evidence>
<evidence type="ECO:0000313" key="10">
    <source>
        <dbReference type="EMBL" id="CAB4901886.1"/>
    </source>
</evidence>
<evidence type="ECO:0000256" key="6">
    <source>
        <dbReference type="ARBA" id="ARBA00023239"/>
    </source>
</evidence>
<evidence type="ECO:0000259" key="8">
    <source>
        <dbReference type="SMART" id="SM00934"/>
    </source>
</evidence>
<protein>
    <recommendedName>
        <fullName evidence="3">Orotidine 5'-phosphate decarboxylase</fullName>
        <ecNumber evidence="2">4.1.1.23</ecNumber>
    </recommendedName>
    <alternativeName>
        <fullName evidence="7">OMP decarboxylase</fullName>
    </alternativeName>
</protein>
<keyword evidence="5" id="KW-0665">Pyrimidine biosynthesis</keyword>
<dbReference type="EMBL" id="CAEZYK010000117">
    <property type="protein sequence ID" value="CAB4734300.1"/>
    <property type="molecule type" value="Genomic_DNA"/>
</dbReference>
<evidence type="ECO:0000256" key="4">
    <source>
        <dbReference type="ARBA" id="ARBA00022793"/>
    </source>
</evidence>
<evidence type="ECO:0000256" key="7">
    <source>
        <dbReference type="ARBA" id="ARBA00033428"/>
    </source>
</evidence>
<dbReference type="PANTHER" id="PTHR32119:SF2">
    <property type="entry name" value="OROTIDINE 5'-PHOSPHATE DECARBOXYLASE"/>
    <property type="match status" value="1"/>
</dbReference>
<dbReference type="InterPro" id="IPR011060">
    <property type="entry name" value="RibuloseP-bd_barrel"/>
</dbReference>
<dbReference type="GO" id="GO:0044205">
    <property type="term" value="P:'de novo' UMP biosynthetic process"/>
    <property type="evidence" value="ECO:0007669"/>
    <property type="project" value="UniProtKB-UniPathway"/>
</dbReference>
<dbReference type="GO" id="GO:0005829">
    <property type="term" value="C:cytosol"/>
    <property type="evidence" value="ECO:0007669"/>
    <property type="project" value="TreeGrafter"/>
</dbReference>
<dbReference type="EMBL" id="CAFBPQ010000023">
    <property type="protein sequence ID" value="CAB5024493.1"/>
    <property type="molecule type" value="Genomic_DNA"/>
</dbReference>
<evidence type="ECO:0000256" key="5">
    <source>
        <dbReference type="ARBA" id="ARBA00022975"/>
    </source>
</evidence>
<proteinExistence type="predicted"/>
<evidence type="ECO:0000313" key="12">
    <source>
        <dbReference type="EMBL" id="CAB5024493.1"/>
    </source>
</evidence>
<dbReference type="InterPro" id="IPR018089">
    <property type="entry name" value="OMPdecase_AS"/>
</dbReference>
<sequence length="226" mass="23020">MIQPSLTPKDRLVLALDVGGIEEALAIAQDLAPFFSIAKVGIELYAEAGPDAFAAVHDLGFSVFADLKLHDIPNTVNRTARVLGRMGVEFLNFHAAGGVEMMKAGIEGLHEGATAANAEVPIALGVTVLTSNPDVSAFPERLQAAADAGCDGVVCSALEIGLAQSAGLRTMVPGVRLAGSDAGDQSRVATPGEAVRSGADWLVIGRTVTAAPDPVAAAAQVLAEVS</sequence>
<evidence type="ECO:0000256" key="1">
    <source>
        <dbReference type="ARBA" id="ARBA00004861"/>
    </source>
</evidence>
<dbReference type="NCBIfam" id="TIGR01740">
    <property type="entry name" value="pyrF"/>
    <property type="match status" value="1"/>
</dbReference>
<organism evidence="11">
    <name type="scientific">freshwater metagenome</name>
    <dbReference type="NCBI Taxonomy" id="449393"/>
    <lineage>
        <taxon>unclassified sequences</taxon>
        <taxon>metagenomes</taxon>
        <taxon>ecological metagenomes</taxon>
    </lineage>
</organism>
<dbReference type="PANTHER" id="PTHR32119">
    <property type="entry name" value="OROTIDINE 5'-PHOSPHATE DECARBOXYLASE"/>
    <property type="match status" value="1"/>
</dbReference>
<dbReference type="PROSITE" id="PS00156">
    <property type="entry name" value="OMPDECASE"/>
    <property type="match status" value="1"/>
</dbReference>
<dbReference type="GO" id="GO:0006207">
    <property type="term" value="P:'de novo' pyrimidine nucleobase biosynthetic process"/>
    <property type="evidence" value="ECO:0007669"/>
    <property type="project" value="InterPro"/>
</dbReference>
<dbReference type="Gene3D" id="3.20.20.70">
    <property type="entry name" value="Aldolase class I"/>
    <property type="match status" value="1"/>
</dbReference>
<keyword evidence="6" id="KW-0456">Lyase</keyword>
<dbReference type="GO" id="GO:0004590">
    <property type="term" value="F:orotidine-5'-phosphate decarboxylase activity"/>
    <property type="evidence" value="ECO:0007669"/>
    <property type="project" value="UniProtKB-EC"/>
</dbReference>
<comment type="pathway">
    <text evidence="1">Pyrimidine metabolism; UMP biosynthesis via de novo pathway; UMP from orotate: step 2/2.</text>
</comment>
<dbReference type="CDD" id="cd04725">
    <property type="entry name" value="OMP_decarboxylase_like"/>
    <property type="match status" value="1"/>
</dbReference>
<reference evidence="11" key="1">
    <citation type="submission" date="2020-05" db="EMBL/GenBank/DDBJ databases">
        <authorList>
            <person name="Chiriac C."/>
            <person name="Salcher M."/>
            <person name="Ghai R."/>
            <person name="Kavagutti S V."/>
        </authorList>
    </citation>
    <scope>NUCLEOTIDE SEQUENCE</scope>
</reference>
<dbReference type="Pfam" id="PF00215">
    <property type="entry name" value="OMPdecase"/>
    <property type="match status" value="1"/>
</dbReference>
<evidence type="ECO:0000256" key="3">
    <source>
        <dbReference type="ARBA" id="ARBA00021923"/>
    </source>
</evidence>
<dbReference type="AlphaFoldDB" id="A0A6J7M3U8"/>
<accession>A0A6J7M3U8</accession>
<dbReference type="InterPro" id="IPR014732">
    <property type="entry name" value="OMPdecase"/>
</dbReference>
<gene>
    <name evidence="9" type="ORF">UFOPK2683_01482</name>
    <name evidence="10" type="ORF">UFOPK3605_00528</name>
    <name evidence="11" type="ORF">UFOPK3897_00779</name>
    <name evidence="12" type="ORF">UFOPK4121_00863</name>
</gene>
<dbReference type="EMBL" id="CAFBOF010000012">
    <property type="protein sequence ID" value="CAB4975406.1"/>
    <property type="molecule type" value="Genomic_DNA"/>
</dbReference>
<dbReference type="EC" id="4.1.1.23" evidence="2"/>